<name>A0A2T1DTT2_9CYAN</name>
<dbReference type="EMBL" id="PVWK01000158">
    <property type="protein sequence ID" value="PSB23913.1"/>
    <property type="molecule type" value="Genomic_DNA"/>
</dbReference>
<dbReference type="RefSeq" id="WP_106260746.1">
    <property type="nucleotide sequence ID" value="NZ_CAWNSW010000147.1"/>
</dbReference>
<comment type="caution">
    <text evidence="1">The sequence shown here is derived from an EMBL/GenBank/DDBJ whole genome shotgun (WGS) entry which is preliminary data.</text>
</comment>
<protein>
    <submittedName>
        <fullName evidence="1">Uncharacterized protein</fullName>
    </submittedName>
</protein>
<dbReference type="Proteomes" id="UP000239576">
    <property type="component" value="Unassembled WGS sequence"/>
</dbReference>
<evidence type="ECO:0000313" key="2">
    <source>
        <dbReference type="Proteomes" id="UP000239576"/>
    </source>
</evidence>
<organism evidence="1 2">
    <name type="scientific">Stenomitos frigidus ULC18</name>
    <dbReference type="NCBI Taxonomy" id="2107698"/>
    <lineage>
        <taxon>Bacteria</taxon>
        <taxon>Bacillati</taxon>
        <taxon>Cyanobacteriota</taxon>
        <taxon>Cyanophyceae</taxon>
        <taxon>Leptolyngbyales</taxon>
        <taxon>Leptolyngbyaceae</taxon>
        <taxon>Stenomitos</taxon>
    </lineage>
</organism>
<accession>A0A2T1DTT2</accession>
<sequence length="166" mass="18101">MPYENISATLTPEKLQEIKAAIATIHTNMPFLVSLTPDERRKRVKMGDRSLAFVNNSLNVTQNNAEVVPASFNIAEFNRDYQLAVALTEVLNLLEQLTEKVDDTLMAVGSESMASSLLVYDYVKTAAKHAPGLKSVADQLGERFKAMGKRHAKAESSTAQATSSVG</sequence>
<keyword evidence="2" id="KW-1185">Reference proteome</keyword>
<reference evidence="2" key="1">
    <citation type="submission" date="2018-02" db="EMBL/GenBank/DDBJ databases">
        <authorList>
            <person name="Moore K."/>
            <person name="Momper L."/>
        </authorList>
    </citation>
    <scope>NUCLEOTIDE SEQUENCE [LARGE SCALE GENOMIC DNA]</scope>
    <source>
        <strain evidence="2">ULC18</strain>
    </source>
</reference>
<evidence type="ECO:0000313" key="1">
    <source>
        <dbReference type="EMBL" id="PSB23913.1"/>
    </source>
</evidence>
<dbReference type="OrthoDB" id="5952844at2"/>
<proteinExistence type="predicted"/>
<reference evidence="1 2" key="2">
    <citation type="submission" date="2018-03" db="EMBL/GenBank/DDBJ databases">
        <title>The ancient ancestry and fast evolution of plastids.</title>
        <authorList>
            <person name="Moore K.R."/>
            <person name="Magnabosco C."/>
            <person name="Momper L."/>
            <person name="Gold D.A."/>
            <person name="Bosak T."/>
            <person name="Fournier G.P."/>
        </authorList>
    </citation>
    <scope>NUCLEOTIDE SEQUENCE [LARGE SCALE GENOMIC DNA]</scope>
    <source>
        <strain evidence="1 2">ULC18</strain>
    </source>
</reference>
<dbReference type="AlphaFoldDB" id="A0A2T1DTT2"/>
<gene>
    <name evidence="1" type="ORF">C7B82_29485</name>
</gene>